<name>A0A5A7NAC0_9PROT</name>
<evidence type="ECO:0000313" key="2">
    <source>
        <dbReference type="Proteomes" id="UP000324996"/>
    </source>
</evidence>
<accession>A0A5A7NAC0</accession>
<comment type="caution">
    <text evidence="1">The sequence shown here is derived from an EMBL/GenBank/DDBJ whole genome shotgun (WGS) entry which is preliminary data.</text>
</comment>
<evidence type="ECO:0000313" key="1">
    <source>
        <dbReference type="EMBL" id="GER03926.1"/>
    </source>
</evidence>
<dbReference type="RefSeq" id="WP_042087330.1">
    <property type="nucleotide sequence ID" value="NZ_BKCN01000006.1"/>
</dbReference>
<organism evidence="1 2">
    <name type="scientific">Iodidimonas nitroreducens</name>
    <dbReference type="NCBI Taxonomy" id="1236968"/>
    <lineage>
        <taxon>Bacteria</taxon>
        <taxon>Pseudomonadati</taxon>
        <taxon>Pseudomonadota</taxon>
        <taxon>Alphaproteobacteria</taxon>
        <taxon>Iodidimonadales</taxon>
        <taxon>Iodidimonadaceae</taxon>
        <taxon>Iodidimonas</taxon>
    </lineage>
</organism>
<dbReference type="AlphaFoldDB" id="A0A5A7NAC0"/>
<dbReference type="Proteomes" id="UP000324996">
    <property type="component" value="Unassembled WGS sequence"/>
</dbReference>
<keyword evidence="2" id="KW-1185">Reference proteome</keyword>
<reference evidence="1 2" key="1">
    <citation type="submission" date="2019-09" db="EMBL/GenBank/DDBJ databases">
        <title>NBRP : Genome information of microbial organism related human and environment.</title>
        <authorList>
            <person name="Hattori M."/>
            <person name="Oshima K."/>
            <person name="Inaba H."/>
            <person name="Suda W."/>
            <person name="Sakamoto M."/>
            <person name="Iino T."/>
            <person name="Kitahara M."/>
            <person name="Oshida Y."/>
            <person name="Iida T."/>
            <person name="Kudo T."/>
            <person name="Itoh T."/>
            <person name="Ohkuma M."/>
        </authorList>
    </citation>
    <scope>NUCLEOTIDE SEQUENCE [LARGE SCALE GENOMIC DNA]</scope>
    <source>
        <strain evidence="1 2">Q-1</strain>
    </source>
</reference>
<dbReference type="EMBL" id="BKCN01000006">
    <property type="protein sequence ID" value="GER03926.1"/>
    <property type="molecule type" value="Genomic_DNA"/>
</dbReference>
<sequence length="101" mass="11135">MPTEYREIGFSLAELAQAIHAHATSQSPELPPAQPTALRILNDPEIEVHVRFGPDEEERFSAGEVTAALIRHAKSIGVPVARKARKALATKNNTLILKLWM</sequence>
<gene>
    <name evidence="1" type="ORF">JCM17846_16080</name>
</gene>
<protein>
    <submittedName>
        <fullName evidence="1">Uncharacterized protein</fullName>
    </submittedName>
</protein>
<proteinExistence type="predicted"/>